<evidence type="ECO:0000256" key="1">
    <source>
        <dbReference type="SAM" id="MobiDB-lite"/>
    </source>
</evidence>
<protein>
    <submittedName>
        <fullName evidence="2">Uncharacterized protein</fullName>
    </submittedName>
</protein>
<dbReference type="Proteomes" id="UP000299102">
    <property type="component" value="Unassembled WGS sequence"/>
</dbReference>
<accession>A0A4C1UXW0</accession>
<dbReference type="AlphaFoldDB" id="A0A4C1UXW0"/>
<reference evidence="2 3" key="1">
    <citation type="journal article" date="2019" name="Commun. Biol.">
        <title>The bagworm genome reveals a unique fibroin gene that provides high tensile strength.</title>
        <authorList>
            <person name="Kono N."/>
            <person name="Nakamura H."/>
            <person name="Ohtoshi R."/>
            <person name="Tomita M."/>
            <person name="Numata K."/>
            <person name="Arakawa K."/>
        </authorList>
    </citation>
    <scope>NUCLEOTIDE SEQUENCE [LARGE SCALE GENOMIC DNA]</scope>
</reference>
<organism evidence="2 3">
    <name type="scientific">Eumeta variegata</name>
    <name type="common">Bagworm moth</name>
    <name type="synonym">Eumeta japonica</name>
    <dbReference type="NCBI Taxonomy" id="151549"/>
    <lineage>
        <taxon>Eukaryota</taxon>
        <taxon>Metazoa</taxon>
        <taxon>Ecdysozoa</taxon>
        <taxon>Arthropoda</taxon>
        <taxon>Hexapoda</taxon>
        <taxon>Insecta</taxon>
        <taxon>Pterygota</taxon>
        <taxon>Neoptera</taxon>
        <taxon>Endopterygota</taxon>
        <taxon>Lepidoptera</taxon>
        <taxon>Glossata</taxon>
        <taxon>Ditrysia</taxon>
        <taxon>Tineoidea</taxon>
        <taxon>Psychidae</taxon>
        <taxon>Oiketicinae</taxon>
        <taxon>Eumeta</taxon>
    </lineage>
</organism>
<sequence length="77" mass="8611">MQLTGLRLAIDAMHRLFYEFRLSRGTPHIARAVPPQDIGAVSRHELFWRIRDRARTGRGGAASAPRSDWSALDGLLA</sequence>
<keyword evidence="3" id="KW-1185">Reference proteome</keyword>
<name>A0A4C1UXW0_EUMVA</name>
<evidence type="ECO:0000313" key="3">
    <source>
        <dbReference type="Proteomes" id="UP000299102"/>
    </source>
</evidence>
<evidence type="ECO:0000313" key="2">
    <source>
        <dbReference type="EMBL" id="GBP31331.1"/>
    </source>
</evidence>
<proteinExistence type="predicted"/>
<dbReference type="EMBL" id="BGZK01000245">
    <property type="protein sequence ID" value="GBP31331.1"/>
    <property type="molecule type" value="Genomic_DNA"/>
</dbReference>
<gene>
    <name evidence="2" type="ORF">EVAR_13450_1</name>
</gene>
<feature type="region of interest" description="Disordered" evidence="1">
    <location>
        <begin position="56"/>
        <end position="77"/>
    </location>
</feature>
<comment type="caution">
    <text evidence="2">The sequence shown here is derived from an EMBL/GenBank/DDBJ whole genome shotgun (WGS) entry which is preliminary data.</text>
</comment>